<name>A0ABT2HX26_9MICO</name>
<evidence type="ECO:0000313" key="3">
    <source>
        <dbReference type="Proteomes" id="UP001525379"/>
    </source>
</evidence>
<feature type="region of interest" description="Disordered" evidence="1">
    <location>
        <begin position="372"/>
        <end position="393"/>
    </location>
</feature>
<keyword evidence="3" id="KW-1185">Reference proteome</keyword>
<dbReference type="InterPro" id="IPR046175">
    <property type="entry name" value="DUF6177"/>
</dbReference>
<comment type="caution">
    <text evidence="2">The sequence shown here is derived from an EMBL/GenBank/DDBJ whole genome shotgun (WGS) entry which is preliminary data.</text>
</comment>
<evidence type="ECO:0000256" key="1">
    <source>
        <dbReference type="SAM" id="MobiDB-lite"/>
    </source>
</evidence>
<proteinExistence type="predicted"/>
<protein>
    <submittedName>
        <fullName evidence="2">DUF6177 family protein</fullName>
    </submittedName>
</protein>
<dbReference type="Proteomes" id="UP001525379">
    <property type="component" value="Unassembled WGS sequence"/>
</dbReference>
<evidence type="ECO:0000313" key="2">
    <source>
        <dbReference type="EMBL" id="MCT2042877.1"/>
    </source>
</evidence>
<dbReference type="EMBL" id="JALXSQ010000018">
    <property type="protein sequence ID" value="MCT2042877.1"/>
    <property type="molecule type" value="Genomic_DNA"/>
</dbReference>
<organism evidence="2 3">
    <name type="scientific">Pseudoclavibacter albus</name>
    <dbReference type="NCBI Taxonomy" id="272241"/>
    <lineage>
        <taxon>Bacteria</taxon>
        <taxon>Bacillati</taxon>
        <taxon>Actinomycetota</taxon>
        <taxon>Actinomycetes</taxon>
        <taxon>Micrococcales</taxon>
        <taxon>Microbacteriaceae</taxon>
        <taxon>Pseudoclavibacter</taxon>
    </lineage>
</organism>
<dbReference type="Pfam" id="PF19674">
    <property type="entry name" value="DUF6177"/>
    <property type="match status" value="1"/>
</dbReference>
<accession>A0ABT2HX26</accession>
<gene>
    <name evidence="2" type="ORF">M3D15_05960</name>
</gene>
<sequence length="393" mass="42608">MGAGFVVTTSAAPIVHLSEARLHLIVEAARERRRTLLITSNGSRLTPALHAFLSDHVGVWMVSTENGLRDANTGIRYESPADALRPLPEPVLAEEHAEAELSSFTLTEIVEIAVRFRHHSSARSKIGSTGLKLAEALLDEPIMTWGLREPLVLPWLDNEPGQYMEGRLSGPVQCFASGQDENGHRITLDIRGIPSSLGIDEVIHLKACLGPREAEDDGRWEQVADTMRMLATLPGNLLNATAYGTAGPHDLSVWPWVRIPSLPMVLMIGATGLRRFGILERRALIEEHFQAEFLGPRRVPNLMVELGHEPESDNIEELAALSYALGPAALEGGIGTATLAGLGDDLQARARASFAARFGDDALADVDAFNVAHESTESESDSTTSDEKQENDA</sequence>
<reference evidence="2 3" key="1">
    <citation type="submission" date="2022-04" db="EMBL/GenBank/DDBJ databases">
        <title>Human microbiome associated bacterial genomes.</title>
        <authorList>
            <person name="Sandstrom S."/>
            <person name="Salamzade R."/>
            <person name="Kalan L.R."/>
        </authorList>
    </citation>
    <scope>NUCLEOTIDE SEQUENCE [LARGE SCALE GENOMIC DNA]</scope>
    <source>
        <strain evidence="3">p3-SID1799</strain>
    </source>
</reference>